<sequence>MKATFKKEFPLIDDAFEIHARQFSREIEDYIETLKKSLNHRKLYVKLNSECGVRGAIK</sequence>
<protein>
    <submittedName>
        <fullName evidence="1">Uncharacterized protein</fullName>
    </submittedName>
</protein>
<proteinExistence type="predicted"/>
<keyword evidence="2" id="KW-1185">Reference proteome</keyword>
<gene>
    <name evidence="1" type="ORF">JEOSCH030_00138</name>
</gene>
<organism evidence="1 2">
    <name type="scientific">Phocicoccus schoeneichii</name>
    <dbReference type="NCBI Taxonomy" id="1812261"/>
    <lineage>
        <taxon>Bacteria</taxon>
        <taxon>Bacillati</taxon>
        <taxon>Bacillota</taxon>
        <taxon>Bacilli</taxon>
        <taxon>Bacillales</taxon>
        <taxon>Salinicoccaceae</taxon>
        <taxon>Phocicoccus</taxon>
    </lineage>
</organism>
<evidence type="ECO:0000313" key="2">
    <source>
        <dbReference type="Proteomes" id="UP000521032"/>
    </source>
</evidence>
<dbReference type="AlphaFoldDB" id="A0A6V7R1Q0"/>
<accession>A0A6V7R1Q0</accession>
<name>A0A6V7R1Q0_9BACL</name>
<comment type="caution">
    <text evidence="1">The sequence shown here is derived from an EMBL/GenBank/DDBJ whole genome shotgun (WGS) entry which is preliminary data.</text>
</comment>
<dbReference type="EMBL" id="CAJEWE010000003">
    <property type="protein sequence ID" value="CAD2070998.1"/>
    <property type="molecule type" value="Genomic_DNA"/>
</dbReference>
<dbReference type="Proteomes" id="UP000521032">
    <property type="component" value="Unassembled WGS sequence"/>
</dbReference>
<dbReference type="RefSeq" id="WP_186084516.1">
    <property type="nucleotide sequence ID" value="NZ_BMDB01000003.1"/>
</dbReference>
<evidence type="ECO:0000313" key="1">
    <source>
        <dbReference type="EMBL" id="CAD2070998.1"/>
    </source>
</evidence>
<reference evidence="1 2" key="1">
    <citation type="submission" date="2020-07" db="EMBL/GenBank/DDBJ databases">
        <authorList>
            <person name="Criscuolo A."/>
        </authorList>
    </citation>
    <scope>NUCLEOTIDE SEQUENCE [LARGE SCALE GENOMIC DNA]</scope>
    <source>
        <strain evidence="2">CIP 111030</strain>
    </source>
</reference>